<dbReference type="Pfam" id="PF09375">
    <property type="entry name" value="Peptidase_M75"/>
    <property type="match status" value="1"/>
</dbReference>
<sequence length="337" mass="36790">MACIGLMGFAGLVQAAGTGITAGQVTQNAVKWQQEPLSRQVLSDLATLHQTLASYCKSDERSPDLSEVRTAFGKASVSWGAMRAAVFGPMLEFDTLRLIDFQPTDPEMIHNAALTKPHGEADMILIGSAAKGFPALSWLLFQKNIKPGQAECNYAVEVTHDITDTINSLDWRVHDDGDASEVNAEQSRALQSYFRQLVGGVHDLAWDGLEKPELRIQQGSAPQWPSGDPAQADAYLQQTWKALRELLLMPDPAAAQDTAHTVISLEAYLRSRGYSVVANHLHAQIVNVDAQFKRVQTKDTASVNKTADALKVLQNLMQGEVSKTLGFKLNFVALGDY</sequence>
<evidence type="ECO:0000256" key="1">
    <source>
        <dbReference type="ARBA" id="ARBA00004196"/>
    </source>
</evidence>
<feature type="domain" description="Imelysin-like" evidence="4">
    <location>
        <begin position="40"/>
        <end position="312"/>
    </location>
</feature>
<evidence type="ECO:0000313" key="5">
    <source>
        <dbReference type="EMBL" id="GLR27562.1"/>
    </source>
</evidence>
<evidence type="ECO:0000256" key="2">
    <source>
        <dbReference type="ARBA" id="ARBA00022729"/>
    </source>
</evidence>
<organism evidence="5 6">
    <name type="scientific">Limnobacter litoralis</name>
    <dbReference type="NCBI Taxonomy" id="481366"/>
    <lineage>
        <taxon>Bacteria</taxon>
        <taxon>Pseudomonadati</taxon>
        <taxon>Pseudomonadota</taxon>
        <taxon>Betaproteobacteria</taxon>
        <taxon>Burkholderiales</taxon>
        <taxon>Burkholderiaceae</taxon>
        <taxon>Limnobacter</taxon>
    </lineage>
</organism>
<evidence type="ECO:0000256" key="3">
    <source>
        <dbReference type="SAM" id="SignalP"/>
    </source>
</evidence>
<name>A0ABQ5YVQ1_9BURK</name>
<keyword evidence="6" id="KW-1185">Reference proteome</keyword>
<dbReference type="EMBL" id="BSOJ01000032">
    <property type="protein sequence ID" value="GLR27562.1"/>
    <property type="molecule type" value="Genomic_DNA"/>
</dbReference>
<feature type="chain" id="PRO_5045513929" description="Imelysin-like domain-containing protein" evidence="3">
    <location>
        <begin position="16"/>
        <end position="337"/>
    </location>
</feature>
<proteinExistence type="predicted"/>
<evidence type="ECO:0000259" key="4">
    <source>
        <dbReference type="Pfam" id="PF09375"/>
    </source>
</evidence>
<dbReference type="Proteomes" id="UP001156664">
    <property type="component" value="Unassembled WGS sequence"/>
</dbReference>
<keyword evidence="2 3" id="KW-0732">Signal</keyword>
<protein>
    <recommendedName>
        <fullName evidence="4">Imelysin-like domain-containing protein</fullName>
    </recommendedName>
</protein>
<accession>A0ABQ5YVQ1</accession>
<evidence type="ECO:0000313" key="6">
    <source>
        <dbReference type="Proteomes" id="UP001156664"/>
    </source>
</evidence>
<dbReference type="Gene3D" id="1.20.1420.20">
    <property type="entry name" value="M75 peptidase, HXXE motif"/>
    <property type="match status" value="1"/>
</dbReference>
<comment type="subcellular location">
    <subcellularLocation>
        <location evidence="1">Cell envelope</location>
    </subcellularLocation>
</comment>
<dbReference type="InterPro" id="IPR038352">
    <property type="entry name" value="Imelysin_sf"/>
</dbReference>
<gene>
    <name evidence="5" type="ORF">GCM10007875_26530</name>
</gene>
<dbReference type="InterPro" id="IPR018976">
    <property type="entry name" value="Imelysin-like"/>
</dbReference>
<reference evidence="6" key="1">
    <citation type="journal article" date="2019" name="Int. J. Syst. Evol. Microbiol.">
        <title>The Global Catalogue of Microorganisms (GCM) 10K type strain sequencing project: providing services to taxonomists for standard genome sequencing and annotation.</title>
        <authorList>
            <consortium name="The Broad Institute Genomics Platform"/>
            <consortium name="The Broad Institute Genome Sequencing Center for Infectious Disease"/>
            <person name="Wu L."/>
            <person name="Ma J."/>
        </authorList>
    </citation>
    <scope>NUCLEOTIDE SEQUENCE [LARGE SCALE GENOMIC DNA]</scope>
    <source>
        <strain evidence="6">NBRC 105857</strain>
    </source>
</reference>
<comment type="caution">
    <text evidence="5">The sequence shown here is derived from an EMBL/GenBank/DDBJ whole genome shotgun (WGS) entry which is preliminary data.</text>
</comment>
<feature type="signal peptide" evidence="3">
    <location>
        <begin position="1"/>
        <end position="15"/>
    </location>
</feature>